<comment type="caution">
    <text evidence="6">The sequence shown here is derived from an EMBL/GenBank/DDBJ whole genome shotgun (WGS) entry which is preliminary data.</text>
</comment>
<dbReference type="GO" id="GO:0005737">
    <property type="term" value="C:cytoplasm"/>
    <property type="evidence" value="ECO:0007669"/>
    <property type="project" value="UniProtKB-SubCell"/>
</dbReference>
<evidence type="ECO:0008006" key="8">
    <source>
        <dbReference type="Google" id="ProtNLM"/>
    </source>
</evidence>
<dbReference type="EMBL" id="JADFUA010000003">
    <property type="protein sequence ID" value="MBE9609028.1"/>
    <property type="molecule type" value="Genomic_DNA"/>
</dbReference>
<evidence type="ECO:0000313" key="7">
    <source>
        <dbReference type="Proteomes" id="UP000604481"/>
    </source>
</evidence>
<dbReference type="Proteomes" id="UP000604481">
    <property type="component" value="Unassembled WGS sequence"/>
</dbReference>
<dbReference type="InterPro" id="IPR051476">
    <property type="entry name" value="Bac_ResReg_Asp_Phosphatase"/>
</dbReference>
<keyword evidence="3" id="KW-0677">Repeat</keyword>
<dbReference type="PANTHER" id="PTHR46630">
    <property type="entry name" value="TETRATRICOPEPTIDE REPEAT PROTEIN 29"/>
    <property type="match status" value="1"/>
</dbReference>
<comment type="subcellular location">
    <subcellularLocation>
        <location evidence="1">Cytoplasm</location>
    </subcellularLocation>
</comment>
<comment type="similarity">
    <text evidence="5">Belongs to the Rap family.</text>
</comment>
<dbReference type="RefSeq" id="WP_194115552.1">
    <property type="nucleotide sequence ID" value="NZ_JADFUA010000003.1"/>
</dbReference>
<organism evidence="6 7">
    <name type="scientific">Chitinilyticum piscinae</name>
    <dbReference type="NCBI Taxonomy" id="2866724"/>
    <lineage>
        <taxon>Bacteria</taxon>
        <taxon>Pseudomonadati</taxon>
        <taxon>Pseudomonadota</taxon>
        <taxon>Betaproteobacteria</taxon>
        <taxon>Neisseriales</taxon>
        <taxon>Chitinibacteraceae</taxon>
        <taxon>Chitinilyticum</taxon>
    </lineage>
</organism>
<dbReference type="PANTHER" id="PTHR46630:SF1">
    <property type="entry name" value="TETRATRICOPEPTIDE REPEAT PROTEIN 29"/>
    <property type="match status" value="1"/>
</dbReference>
<sequence length="359" mass="39539">MMDPVALLQAELSPLAREAAHGSPKSPRIIEALLVRARQLDYQPLEALALVTLGHAWQHVGKARQAHQAFRRAAELYHQLGDGHARIEALVELGRSHYAFGDPARALAIWSRTLELARGSHDMRNCARICLGVGQLYVAQGDHPRSLRYHELALSLARPLGEEHLCCEALLNVAGDAYRCRDFTRAQDALAEAERLLAGPVQNRVWSAEVVNYRGLIHYEQGEYRTAVATLDVAFTLHDNNDNLWGRGHALFALGKAHLALEELGAAHDCFAAALDMAQQGKLGSLIIQCAEQLATMALEAADHRSALQYLRLSEALEQGQPEHAIRLRPLAAPLRQKLDELEAGSRTALLHRQLLLAG</sequence>
<gene>
    <name evidence="6" type="ORF">INR99_06685</name>
</gene>
<keyword evidence="7" id="KW-1185">Reference proteome</keyword>
<evidence type="ECO:0000256" key="3">
    <source>
        <dbReference type="ARBA" id="ARBA00022737"/>
    </source>
</evidence>
<accession>A0A8J7K852</accession>
<evidence type="ECO:0000256" key="5">
    <source>
        <dbReference type="ARBA" id="ARBA00038253"/>
    </source>
</evidence>
<evidence type="ECO:0000256" key="4">
    <source>
        <dbReference type="ARBA" id="ARBA00022803"/>
    </source>
</evidence>
<dbReference type="SMART" id="SM00028">
    <property type="entry name" value="TPR"/>
    <property type="match status" value="5"/>
</dbReference>
<name>A0A8J7K852_9NEIS</name>
<proteinExistence type="inferred from homology"/>
<keyword evidence="4" id="KW-0802">TPR repeat</keyword>
<evidence type="ECO:0000256" key="2">
    <source>
        <dbReference type="ARBA" id="ARBA00022490"/>
    </source>
</evidence>
<evidence type="ECO:0000313" key="6">
    <source>
        <dbReference type="EMBL" id="MBE9609028.1"/>
    </source>
</evidence>
<protein>
    <recommendedName>
        <fullName evidence="8">Tetratricopeptide repeat protein</fullName>
    </recommendedName>
</protein>
<dbReference type="Gene3D" id="1.25.40.10">
    <property type="entry name" value="Tetratricopeptide repeat domain"/>
    <property type="match status" value="2"/>
</dbReference>
<reference evidence="6 7" key="1">
    <citation type="submission" date="2020-10" db="EMBL/GenBank/DDBJ databases">
        <title>The genome sequence of Chitinilyticum litopenaei 4Y14.</title>
        <authorList>
            <person name="Liu Y."/>
        </authorList>
    </citation>
    <scope>NUCLEOTIDE SEQUENCE [LARGE SCALE GENOMIC DNA]</scope>
    <source>
        <strain evidence="6 7">4Y14</strain>
    </source>
</reference>
<evidence type="ECO:0000256" key="1">
    <source>
        <dbReference type="ARBA" id="ARBA00004496"/>
    </source>
</evidence>
<dbReference type="InterPro" id="IPR011990">
    <property type="entry name" value="TPR-like_helical_dom_sf"/>
</dbReference>
<dbReference type="InterPro" id="IPR019734">
    <property type="entry name" value="TPR_rpt"/>
</dbReference>
<dbReference type="SUPFAM" id="SSF48452">
    <property type="entry name" value="TPR-like"/>
    <property type="match status" value="2"/>
</dbReference>
<dbReference type="AlphaFoldDB" id="A0A8J7K852"/>
<keyword evidence="2" id="KW-0963">Cytoplasm</keyword>